<reference evidence="2" key="1">
    <citation type="journal article" date="2023" name="Int. J. Syst. Evol. Microbiol.">
        <title>Collibacillus ludicampi gen. nov., sp. nov., a new soil bacterium of the family Alicyclobacillaceae.</title>
        <authorList>
            <person name="Jojima T."/>
            <person name="Ioku Y."/>
            <person name="Fukuta Y."/>
            <person name="Shirasaka N."/>
            <person name="Matsumura Y."/>
            <person name="Mori M."/>
        </authorList>
    </citation>
    <scope>NUCLEOTIDE SEQUENCE</scope>
    <source>
        <strain evidence="2">TP075</strain>
    </source>
</reference>
<dbReference type="EMBL" id="BOQE01000001">
    <property type="protein sequence ID" value="GIM47638.1"/>
    <property type="molecule type" value="Genomic_DNA"/>
</dbReference>
<dbReference type="RefSeq" id="WP_282200594.1">
    <property type="nucleotide sequence ID" value="NZ_BOQE01000001.1"/>
</dbReference>
<evidence type="ECO:0008006" key="4">
    <source>
        <dbReference type="Google" id="ProtNLM"/>
    </source>
</evidence>
<proteinExistence type="predicted"/>
<evidence type="ECO:0000256" key="1">
    <source>
        <dbReference type="ARBA" id="ARBA00022737"/>
    </source>
</evidence>
<dbReference type="Pfam" id="PF01436">
    <property type="entry name" value="NHL"/>
    <property type="match status" value="2"/>
</dbReference>
<dbReference type="Proteomes" id="UP001057291">
    <property type="component" value="Unassembled WGS sequence"/>
</dbReference>
<dbReference type="PANTHER" id="PTHR24104:SF25">
    <property type="entry name" value="PROTEIN LIN-41"/>
    <property type="match status" value="1"/>
</dbReference>
<dbReference type="Gene3D" id="2.120.10.30">
    <property type="entry name" value="TolB, C-terminal domain"/>
    <property type="match status" value="2"/>
</dbReference>
<dbReference type="InterPro" id="IPR011042">
    <property type="entry name" value="6-blade_b-propeller_TolB-like"/>
</dbReference>
<gene>
    <name evidence="2" type="ORF">DNHGIG_31870</name>
</gene>
<keyword evidence="1" id="KW-0677">Repeat</keyword>
<evidence type="ECO:0000313" key="3">
    <source>
        <dbReference type="Proteomes" id="UP001057291"/>
    </source>
</evidence>
<sequence>MGTVKLTAHPERWLGGPAPGGLVLPSARPDRIHLYAPRGVYVDDDVVVVADSGNHRVLIWYGWPENDHAPADVVLGQADFEAEGPKLFHLPTGVAVIEGRLFVADAWHHRILIWEALPKKNNQPPDHVLGQSDLESTAPNRNGEVSPTGFYWPYGFAYVNGWFYVADTGNRRVLGWKGIPEDGRVPDLILGQPHGYINGENRGKGVGMDTFRWPHALAGDGRTLYVADAGNHRVLGYTPPPDVDRPADLVLGQKDFTKSFELPHVPQGPRRFRFPYGIALCGDLLAVADTANSRILLYTELPRKGAYHPASYVIGQTDFDGSGENRWEAVAWDTLCWPYGIWCHKDRLAIADSGNNRVIVWHLGLEKVSN</sequence>
<dbReference type="GO" id="GO:0008270">
    <property type="term" value="F:zinc ion binding"/>
    <property type="evidence" value="ECO:0007669"/>
    <property type="project" value="UniProtKB-KW"/>
</dbReference>
<keyword evidence="3" id="KW-1185">Reference proteome</keyword>
<dbReference type="GO" id="GO:0043161">
    <property type="term" value="P:proteasome-mediated ubiquitin-dependent protein catabolic process"/>
    <property type="evidence" value="ECO:0007669"/>
    <property type="project" value="TreeGrafter"/>
</dbReference>
<name>A0AAV4LJ22_9BACL</name>
<dbReference type="AlphaFoldDB" id="A0AAV4LJ22"/>
<comment type="caution">
    <text evidence="2">The sequence shown here is derived from an EMBL/GenBank/DDBJ whole genome shotgun (WGS) entry which is preliminary data.</text>
</comment>
<dbReference type="CDD" id="cd05819">
    <property type="entry name" value="NHL"/>
    <property type="match status" value="1"/>
</dbReference>
<organism evidence="2 3">
    <name type="scientific">Collibacillus ludicampi</name>
    <dbReference type="NCBI Taxonomy" id="2771369"/>
    <lineage>
        <taxon>Bacteria</taxon>
        <taxon>Bacillati</taxon>
        <taxon>Bacillota</taxon>
        <taxon>Bacilli</taxon>
        <taxon>Bacillales</taxon>
        <taxon>Alicyclobacillaceae</taxon>
        <taxon>Collibacillus</taxon>
    </lineage>
</organism>
<dbReference type="GO" id="GO:0061630">
    <property type="term" value="F:ubiquitin protein ligase activity"/>
    <property type="evidence" value="ECO:0007669"/>
    <property type="project" value="TreeGrafter"/>
</dbReference>
<dbReference type="SUPFAM" id="SSF101898">
    <property type="entry name" value="NHL repeat"/>
    <property type="match status" value="1"/>
</dbReference>
<dbReference type="GO" id="GO:0000209">
    <property type="term" value="P:protein polyubiquitination"/>
    <property type="evidence" value="ECO:0007669"/>
    <property type="project" value="TreeGrafter"/>
</dbReference>
<accession>A0AAV4LJ22</accession>
<protein>
    <recommendedName>
        <fullName evidence="4">NHL repeat containing protein</fullName>
    </recommendedName>
</protein>
<dbReference type="PANTHER" id="PTHR24104">
    <property type="entry name" value="E3 UBIQUITIN-PROTEIN LIGASE NHLRC1-RELATED"/>
    <property type="match status" value="1"/>
</dbReference>
<dbReference type="InterPro" id="IPR050952">
    <property type="entry name" value="TRIM-NHL_E3_ligases"/>
</dbReference>
<dbReference type="InterPro" id="IPR001258">
    <property type="entry name" value="NHL_repeat"/>
</dbReference>
<evidence type="ECO:0000313" key="2">
    <source>
        <dbReference type="EMBL" id="GIM47638.1"/>
    </source>
</evidence>